<feature type="region of interest" description="Disordered" evidence="1">
    <location>
        <begin position="1"/>
        <end position="20"/>
    </location>
</feature>
<sequence>MASKLAGSVGRKGKNAPDDVKTVQTLLNGFASKLKTAKLKPDGAPSPKLEQLIGTFQSEICGFKPDFRIDPGKGTIKKLMGGPAKAESEHKAAVKKVKKDLLSDRDKVMAKLMKEAEAIAKAKGMPQTAARVLYNGVEQSVMGAWDSAVDAVEDITKTGKGEITKIADQVSKQAVGEIQKAAGKMVSVQVSVVSALLGAAKKAAKTKQLSGKAAQELYDGMEQYASDQWAWLTGGETAEEAAKKQEKLAREAAKTIDEVVKTIDPGECLPEDKTPLVLSGSEVAKVNSPCFAFTVKGKSDDPKSQVLLCLDKKDNHIDITKGYGKSSVVPLFKLIDDKKLWGKTVKFFAMETTDGKPDDKSKSNVVELQTPVEPFKGTISYTGLGGAAGLKYTGNGHGRLLSYTKINGWYFFKHGGKYERDPAMRGFDCITYVGTANKVSSGMDGRGDKLANKLGASQVEMENKSKADIIAFFNGDGKTGKYIGWWSTHCFVIINGTVHDWSPNTNGYRTTKAASFGWKNAGNYVRKL</sequence>
<dbReference type="Proteomes" id="UP000732193">
    <property type="component" value="Unassembled WGS sequence"/>
</dbReference>
<dbReference type="EMBL" id="JAFBRM010000003">
    <property type="protein sequence ID" value="MBM1714874.1"/>
    <property type="molecule type" value="Genomic_DNA"/>
</dbReference>
<organism evidence="2 3">
    <name type="scientific">Sulfitobacter geojensis</name>
    <dbReference type="NCBI Taxonomy" id="1342299"/>
    <lineage>
        <taxon>Bacteria</taxon>
        <taxon>Pseudomonadati</taxon>
        <taxon>Pseudomonadota</taxon>
        <taxon>Alphaproteobacteria</taxon>
        <taxon>Rhodobacterales</taxon>
        <taxon>Roseobacteraceae</taxon>
        <taxon>Sulfitobacter</taxon>
    </lineage>
</organism>
<evidence type="ECO:0000256" key="1">
    <source>
        <dbReference type="SAM" id="MobiDB-lite"/>
    </source>
</evidence>
<gene>
    <name evidence="2" type="ORF">JQV55_14990</name>
</gene>
<name>A0AAE2VZR3_9RHOB</name>
<dbReference type="RefSeq" id="WP_064222294.1">
    <property type="nucleotide sequence ID" value="NZ_JAFBRH010000003.1"/>
</dbReference>
<accession>A0AAE2VZR3</accession>
<keyword evidence="3" id="KW-1185">Reference proteome</keyword>
<evidence type="ECO:0000313" key="3">
    <source>
        <dbReference type="Proteomes" id="UP000732193"/>
    </source>
</evidence>
<comment type="caution">
    <text evidence="2">The sequence shown here is derived from an EMBL/GenBank/DDBJ whole genome shotgun (WGS) entry which is preliminary data.</text>
</comment>
<dbReference type="AlphaFoldDB" id="A0AAE2VZR3"/>
<proteinExistence type="predicted"/>
<evidence type="ECO:0000313" key="2">
    <source>
        <dbReference type="EMBL" id="MBM1714874.1"/>
    </source>
</evidence>
<protein>
    <submittedName>
        <fullName evidence="2">Uncharacterized protein</fullName>
    </submittedName>
</protein>
<reference evidence="2 3" key="1">
    <citation type="submission" date="2021-01" db="EMBL/GenBank/DDBJ databases">
        <title>Diatom-associated Roseobacters Show Island Model of Population Structure.</title>
        <authorList>
            <person name="Qu L."/>
            <person name="Feng X."/>
            <person name="Chen Y."/>
            <person name="Li L."/>
            <person name="Wang X."/>
            <person name="Hu Z."/>
            <person name="Wang H."/>
            <person name="Luo H."/>
        </authorList>
    </citation>
    <scope>NUCLEOTIDE SEQUENCE [LARGE SCALE GENOMIC DNA]</scope>
    <source>
        <strain evidence="2 3">TR60-84</strain>
    </source>
</reference>